<dbReference type="OrthoDB" id="10257471at2759"/>
<evidence type="ECO:0000256" key="3">
    <source>
        <dbReference type="ARBA" id="ARBA00022737"/>
    </source>
</evidence>
<dbReference type="InterPro" id="IPR019775">
    <property type="entry name" value="WD40_repeat_CS"/>
</dbReference>
<dbReference type="STRING" id="1890364.A0A2P6NCP0"/>
<dbReference type="PANTHER" id="PTHR46550">
    <property type="entry name" value="F-BOX ONLY PROTEIN 3"/>
    <property type="match status" value="1"/>
</dbReference>
<evidence type="ECO:0000256" key="4">
    <source>
        <dbReference type="ARBA" id="ARBA00022786"/>
    </source>
</evidence>
<feature type="transmembrane region" description="Helical" evidence="6">
    <location>
        <begin position="353"/>
        <end position="372"/>
    </location>
</feature>
<keyword evidence="6" id="KW-1133">Transmembrane helix</keyword>
<keyword evidence="6" id="KW-0472">Membrane</keyword>
<dbReference type="InterPro" id="IPR015943">
    <property type="entry name" value="WD40/YVTN_repeat-like_dom_sf"/>
</dbReference>
<comment type="caution">
    <text evidence="8">The sequence shown here is derived from an EMBL/GenBank/DDBJ whole genome shotgun (WGS) entry which is preliminary data.</text>
</comment>
<feature type="repeat" description="WD" evidence="5">
    <location>
        <begin position="519"/>
        <end position="560"/>
    </location>
</feature>
<comment type="pathway">
    <text evidence="1">Protein modification; protein ubiquitination.</text>
</comment>
<evidence type="ECO:0000313" key="9">
    <source>
        <dbReference type="Proteomes" id="UP000241769"/>
    </source>
</evidence>
<dbReference type="Pfam" id="PF12937">
    <property type="entry name" value="F-box-like"/>
    <property type="match status" value="2"/>
</dbReference>
<keyword evidence="3" id="KW-0677">Repeat</keyword>
<dbReference type="SUPFAM" id="SSF50978">
    <property type="entry name" value="WD40 repeat-like"/>
    <property type="match status" value="1"/>
</dbReference>
<keyword evidence="9" id="KW-1185">Reference proteome</keyword>
<keyword evidence="4" id="KW-0833">Ubl conjugation pathway</keyword>
<dbReference type="Gene3D" id="1.20.1280.50">
    <property type="match status" value="2"/>
</dbReference>
<organism evidence="8 9">
    <name type="scientific">Planoprotostelium fungivorum</name>
    <dbReference type="NCBI Taxonomy" id="1890364"/>
    <lineage>
        <taxon>Eukaryota</taxon>
        <taxon>Amoebozoa</taxon>
        <taxon>Evosea</taxon>
        <taxon>Variosea</taxon>
        <taxon>Cavosteliida</taxon>
        <taxon>Cavosteliaceae</taxon>
        <taxon>Planoprotostelium</taxon>
    </lineage>
</organism>
<dbReference type="PROSITE" id="PS50181">
    <property type="entry name" value="FBOX"/>
    <property type="match status" value="2"/>
</dbReference>
<dbReference type="GO" id="GO:0005737">
    <property type="term" value="C:cytoplasm"/>
    <property type="evidence" value="ECO:0007669"/>
    <property type="project" value="TreeGrafter"/>
</dbReference>
<evidence type="ECO:0000256" key="6">
    <source>
        <dbReference type="SAM" id="Phobius"/>
    </source>
</evidence>
<dbReference type="PROSITE" id="PS50082">
    <property type="entry name" value="WD_REPEATS_2"/>
    <property type="match status" value="2"/>
</dbReference>
<dbReference type="Proteomes" id="UP000241769">
    <property type="component" value="Unassembled WGS sequence"/>
</dbReference>
<accession>A0A2P6NCP0</accession>
<dbReference type="InParanoid" id="A0A2P6NCP0"/>
<dbReference type="InterPro" id="IPR036047">
    <property type="entry name" value="F-box-like_dom_sf"/>
</dbReference>
<dbReference type="PROSITE" id="PS50294">
    <property type="entry name" value="WD_REPEATS_REGION"/>
    <property type="match status" value="2"/>
</dbReference>
<reference evidence="8 9" key="1">
    <citation type="journal article" date="2018" name="Genome Biol. Evol.">
        <title>Multiple Roots of Fruiting Body Formation in Amoebozoa.</title>
        <authorList>
            <person name="Hillmann F."/>
            <person name="Forbes G."/>
            <person name="Novohradska S."/>
            <person name="Ferling I."/>
            <person name="Riege K."/>
            <person name="Groth M."/>
            <person name="Westermann M."/>
            <person name="Marz M."/>
            <person name="Spaller T."/>
            <person name="Winckler T."/>
            <person name="Schaap P."/>
            <person name="Glockner G."/>
        </authorList>
    </citation>
    <scope>NUCLEOTIDE SEQUENCE [LARGE SCALE GENOMIC DNA]</scope>
    <source>
        <strain evidence="8 9">Jena</strain>
    </source>
</reference>
<dbReference type="InterPro" id="IPR052121">
    <property type="entry name" value="F-box_SCF_Substrate_Recog"/>
</dbReference>
<dbReference type="PANTHER" id="PTHR46550:SF1">
    <property type="entry name" value="F-BOX PROTEIN 3"/>
    <property type="match status" value="1"/>
</dbReference>
<name>A0A2P6NCP0_9EUKA</name>
<feature type="transmembrane region" description="Helical" evidence="6">
    <location>
        <begin position="14"/>
        <end position="31"/>
    </location>
</feature>
<dbReference type="InterPro" id="IPR036322">
    <property type="entry name" value="WD40_repeat_dom_sf"/>
</dbReference>
<evidence type="ECO:0000256" key="5">
    <source>
        <dbReference type="PROSITE-ProRule" id="PRU00221"/>
    </source>
</evidence>
<dbReference type="SUPFAM" id="SSF81383">
    <property type="entry name" value="F-box domain"/>
    <property type="match status" value="2"/>
</dbReference>
<evidence type="ECO:0000256" key="2">
    <source>
        <dbReference type="ARBA" id="ARBA00022574"/>
    </source>
</evidence>
<keyword evidence="6" id="KW-0812">Transmembrane</keyword>
<dbReference type="AlphaFoldDB" id="A0A2P6NCP0"/>
<feature type="domain" description="F-box" evidence="7">
    <location>
        <begin position="51"/>
        <end position="98"/>
    </location>
</feature>
<dbReference type="PROSITE" id="PS00678">
    <property type="entry name" value="WD_REPEATS_1"/>
    <property type="match status" value="1"/>
</dbReference>
<dbReference type="SMART" id="SM00256">
    <property type="entry name" value="FBOX"/>
    <property type="match status" value="2"/>
</dbReference>
<dbReference type="Pfam" id="PF00400">
    <property type="entry name" value="WD40"/>
    <property type="match status" value="2"/>
</dbReference>
<dbReference type="EMBL" id="MDYQ01000120">
    <property type="protein sequence ID" value="PRP81713.1"/>
    <property type="molecule type" value="Genomic_DNA"/>
</dbReference>
<protein>
    <recommendedName>
        <fullName evidence="7">F-box domain-containing protein</fullName>
    </recommendedName>
</protein>
<feature type="domain" description="F-box" evidence="7">
    <location>
        <begin position="385"/>
        <end position="431"/>
    </location>
</feature>
<dbReference type="SMART" id="SM00320">
    <property type="entry name" value="WD40"/>
    <property type="match status" value="3"/>
</dbReference>
<dbReference type="InterPro" id="IPR001810">
    <property type="entry name" value="F-box_dom"/>
</dbReference>
<sequence length="728" mass="82949">MGISEVIERLRDRASLFVLVSLALIPVYLIIKRPNQLALPTRKRRNSFGTYSSLECMPQEILVTIFSHLSTDDLFAVSSVCRLLNSSVFGEQKMWKSHCAKSWPDSSSSDPHDWRLEYIRLAHSERKRLYFSPYQYMLAIHPDPSWKSSDWTQDFVQSLSDSPSCSLSNHRIVDANNATIGRYRFVSAADAAKKFSGEKWLNSDHPCPYLLDQVGWINFDLEGKLEEASDVMFSLCLEGKGTICRLSDGWCARSIDLYEYGIGDAFDASGLQDGDLLVNTDPSGPYMQSILTEANRVCQQAEFSIIRHTIHNPLRARSSLSREELNSYKIKMWTYNSDLVEQMKSPGSLGMKSMLLGVFAIAIIVGTTWIYYRYRRRHDQKPSPAVSVIDLPLDVLTHIFTFLDSNSVTAVDQTCQAFHKATQAVHLWKFLYCTHMASVYCLSYDPTSNILYSGGGDGLLSVWKLDRWLTPTVHPLPRPRPEEDFLFCGDAEGKIRKWDVNLLMGEHSQVSSEKREKVVGRHTAAVRGFSIDTEREHLFSAGEDGMIQVWDIRDDHLLCSHQISTPLTFVCCIDDHRVLFGTWHDMNIWEVDTDRVIKVREFQDSASTCRVTHAHPHTCHLTSKHTHLPSIIFVSFLHDIYQFDVSSGLTCLFARVEEAKIMNMSYDPCLKRLAVVTSNGRIYLFDSSNAEMISATLKYTNIVYSSVLFREKLILGSFDASIQIYRFL</sequence>
<evidence type="ECO:0000313" key="8">
    <source>
        <dbReference type="EMBL" id="PRP81713.1"/>
    </source>
</evidence>
<keyword evidence="2 5" id="KW-0853">WD repeat</keyword>
<dbReference type="Gene3D" id="2.130.10.10">
    <property type="entry name" value="YVTN repeat-like/Quinoprotein amine dehydrogenase"/>
    <property type="match status" value="1"/>
</dbReference>
<feature type="repeat" description="WD" evidence="5">
    <location>
        <begin position="432"/>
        <end position="466"/>
    </location>
</feature>
<evidence type="ECO:0000256" key="1">
    <source>
        <dbReference type="ARBA" id="ARBA00004906"/>
    </source>
</evidence>
<gene>
    <name evidence="8" type="ORF">PROFUN_10813</name>
</gene>
<proteinExistence type="predicted"/>
<dbReference type="InterPro" id="IPR001680">
    <property type="entry name" value="WD40_rpt"/>
</dbReference>
<evidence type="ECO:0000259" key="7">
    <source>
        <dbReference type="PROSITE" id="PS50181"/>
    </source>
</evidence>